<dbReference type="EMBL" id="FTNI01000012">
    <property type="protein sequence ID" value="SIR66349.1"/>
    <property type="molecule type" value="Genomic_DNA"/>
</dbReference>
<dbReference type="Proteomes" id="UP000186096">
    <property type="component" value="Unassembled WGS sequence"/>
</dbReference>
<keyword evidence="3" id="KW-1185">Reference proteome</keyword>
<keyword evidence="1" id="KW-1133">Transmembrane helix</keyword>
<reference evidence="3" key="1">
    <citation type="submission" date="2017-01" db="EMBL/GenBank/DDBJ databases">
        <authorList>
            <person name="Varghese N."/>
            <person name="Submissions S."/>
        </authorList>
    </citation>
    <scope>NUCLEOTIDE SEQUENCE [LARGE SCALE GENOMIC DNA]</scope>
    <source>
        <strain evidence="3">ATCC 12950</strain>
    </source>
</reference>
<gene>
    <name evidence="2" type="ORF">SAMN05421833_112176</name>
</gene>
<dbReference type="AlphaFoldDB" id="A0A1N7CRZ2"/>
<dbReference type="STRING" id="58117.SAMN05421833_112176"/>
<keyword evidence="1" id="KW-0812">Transmembrane</keyword>
<proteinExistence type="predicted"/>
<protein>
    <submittedName>
        <fullName evidence="2">Uncharacterized protein</fullName>
    </submittedName>
</protein>
<organism evidence="2 3">
    <name type="scientific">Microbispora rosea</name>
    <dbReference type="NCBI Taxonomy" id="58117"/>
    <lineage>
        <taxon>Bacteria</taxon>
        <taxon>Bacillati</taxon>
        <taxon>Actinomycetota</taxon>
        <taxon>Actinomycetes</taxon>
        <taxon>Streptosporangiales</taxon>
        <taxon>Streptosporangiaceae</taxon>
        <taxon>Microbispora</taxon>
    </lineage>
</organism>
<name>A0A1N7CRZ2_9ACTN</name>
<sequence length="83" mass="9096">MVVSMMQTLTVPILGVIRREPAEHLPTRASPLPAEGRFTVCFALGAGAFVLVVLVALAGLTNARAVVRPRHGTRLPERWKTWH</sequence>
<evidence type="ECO:0000313" key="2">
    <source>
        <dbReference type="EMBL" id="SIR66349.1"/>
    </source>
</evidence>
<feature type="transmembrane region" description="Helical" evidence="1">
    <location>
        <begin position="37"/>
        <end position="60"/>
    </location>
</feature>
<evidence type="ECO:0000313" key="3">
    <source>
        <dbReference type="Proteomes" id="UP000186096"/>
    </source>
</evidence>
<evidence type="ECO:0000256" key="1">
    <source>
        <dbReference type="SAM" id="Phobius"/>
    </source>
</evidence>
<accession>A0A1N7CRZ2</accession>
<keyword evidence="1" id="KW-0472">Membrane</keyword>